<dbReference type="GO" id="GO:0005524">
    <property type="term" value="F:ATP binding"/>
    <property type="evidence" value="ECO:0007669"/>
    <property type="project" value="UniProtKB-KW"/>
</dbReference>
<evidence type="ECO:0000256" key="3">
    <source>
        <dbReference type="ARBA" id="ARBA00022448"/>
    </source>
</evidence>
<dbReference type="Pfam" id="PF08352">
    <property type="entry name" value="oligo_HPY"/>
    <property type="match status" value="2"/>
</dbReference>
<keyword evidence="9" id="KW-0378">Hydrolase</keyword>
<feature type="domain" description="ABC transporter" evidence="8">
    <location>
        <begin position="347"/>
        <end position="598"/>
    </location>
</feature>
<evidence type="ECO:0000313" key="9">
    <source>
        <dbReference type="EMBL" id="KJF16108.1"/>
    </source>
</evidence>
<dbReference type="InterPro" id="IPR027417">
    <property type="entry name" value="P-loop_NTPase"/>
</dbReference>
<evidence type="ECO:0000259" key="8">
    <source>
        <dbReference type="PROSITE" id="PS50893"/>
    </source>
</evidence>
<dbReference type="PANTHER" id="PTHR43297:SF2">
    <property type="entry name" value="DIPEPTIDE TRANSPORT ATP-BINDING PROTEIN DPPD"/>
    <property type="match status" value="1"/>
</dbReference>
<dbReference type="InterPro" id="IPR013563">
    <property type="entry name" value="Oligopep_ABC_C"/>
</dbReference>
<dbReference type="InterPro" id="IPR003593">
    <property type="entry name" value="AAA+_ATPase"/>
</dbReference>
<dbReference type="Pfam" id="PF00005">
    <property type="entry name" value="ABC_tran"/>
    <property type="match status" value="2"/>
</dbReference>
<dbReference type="SMART" id="SM00382">
    <property type="entry name" value="AAA"/>
    <property type="match status" value="2"/>
</dbReference>
<evidence type="ECO:0000313" key="10">
    <source>
        <dbReference type="Proteomes" id="UP000032360"/>
    </source>
</evidence>
<keyword evidence="5" id="KW-0547">Nucleotide-binding</keyword>
<dbReference type="PANTHER" id="PTHR43297">
    <property type="entry name" value="OLIGOPEPTIDE TRANSPORT ATP-BINDING PROTEIN APPD"/>
    <property type="match status" value="1"/>
</dbReference>
<protein>
    <submittedName>
        <fullName evidence="9">Glutathione import ATP-binding protein GsiA</fullName>
        <ecNumber evidence="9">3.6.3.-</ecNumber>
    </submittedName>
</protein>
<dbReference type="CDD" id="cd03257">
    <property type="entry name" value="ABC_NikE_OppD_transporters"/>
    <property type="match status" value="2"/>
</dbReference>
<keyword evidence="10" id="KW-1185">Reference proteome</keyword>
<dbReference type="Gene3D" id="3.40.50.300">
    <property type="entry name" value="P-loop containing nucleotide triphosphate hydrolases"/>
    <property type="match status" value="2"/>
</dbReference>
<dbReference type="NCBIfam" id="NF008453">
    <property type="entry name" value="PRK11308.1"/>
    <property type="match status" value="2"/>
</dbReference>
<gene>
    <name evidence="9" type="primary">gsiA2</name>
    <name evidence="9" type="ORF">AXFE_30540</name>
</gene>
<accession>A0A0D8HDU9</accession>
<organism evidence="9 10">
    <name type="scientific">Acidithrix ferrooxidans</name>
    <dbReference type="NCBI Taxonomy" id="1280514"/>
    <lineage>
        <taxon>Bacteria</taxon>
        <taxon>Bacillati</taxon>
        <taxon>Actinomycetota</taxon>
        <taxon>Acidimicrobiia</taxon>
        <taxon>Acidimicrobiales</taxon>
        <taxon>Acidimicrobiaceae</taxon>
        <taxon>Acidithrix</taxon>
    </lineage>
</organism>
<dbReference type="GO" id="GO:0016887">
    <property type="term" value="F:ATP hydrolysis activity"/>
    <property type="evidence" value="ECO:0007669"/>
    <property type="project" value="InterPro"/>
</dbReference>
<dbReference type="PROSITE" id="PS00211">
    <property type="entry name" value="ABC_TRANSPORTER_1"/>
    <property type="match status" value="1"/>
</dbReference>
<evidence type="ECO:0000256" key="7">
    <source>
        <dbReference type="ARBA" id="ARBA00023136"/>
    </source>
</evidence>
<keyword evidence="7" id="KW-0472">Membrane</keyword>
<feature type="domain" description="ABC transporter" evidence="8">
    <location>
        <begin position="4"/>
        <end position="254"/>
    </location>
</feature>
<proteinExistence type="inferred from homology"/>
<evidence type="ECO:0000256" key="1">
    <source>
        <dbReference type="ARBA" id="ARBA00004202"/>
    </source>
</evidence>
<dbReference type="STRING" id="1280514.AXFE_30540"/>
<comment type="caution">
    <text evidence="9">The sequence shown here is derived from an EMBL/GenBank/DDBJ whole genome shotgun (WGS) entry which is preliminary data.</text>
</comment>
<dbReference type="NCBIfam" id="TIGR01727">
    <property type="entry name" value="oligo_HPY"/>
    <property type="match status" value="2"/>
</dbReference>
<dbReference type="NCBIfam" id="NF007739">
    <property type="entry name" value="PRK10419.1"/>
    <property type="match status" value="2"/>
</dbReference>
<reference evidence="9 10" key="1">
    <citation type="submission" date="2015-01" db="EMBL/GenBank/DDBJ databases">
        <title>Draft genome of the acidophilic iron oxidizer Acidithrix ferrooxidans strain Py-F3.</title>
        <authorList>
            <person name="Poehlein A."/>
            <person name="Eisen S."/>
            <person name="Schloemann M."/>
            <person name="Johnson B.D."/>
            <person name="Daniel R."/>
            <person name="Muehling M."/>
        </authorList>
    </citation>
    <scope>NUCLEOTIDE SEQUENCE [LARGE SCALE GENOMIC DNA]</scope>
    <source>
        <strain evidence="9 10">Py-F3</strain>
    </source>
</reference>
<name>A0A0D8HDU9_9ACTN</name>
<comment type="similarity">
    <text evidence="2">Belongs to the ABC transporter superfamily.</text>
</comment>
<evidence type="ECO:0000256" key="4">
    <source>
        <dbReference type="ARBA" id="ARBA00022475"/>
    </source>
</evidence>
<evidence type="ECO:0000256" key="6">
    <source>
        <dbReference type="ARBA" id="ARBA00022840"/>
    </source>
</evidence>
<dbReference type="InterPro" id="IPR050388">
    <property type="entry name" value="ABC_Ni/Peptide_Import"/>
</dbReference>
<evidence type="ECO:0000256" key="2">
    <source>
        <dbReference type="ARBA" id="ARBA00005417"/>
    </source>
</evidence>
<sequence length="679" mass="73672">MSLLEIKDLKTNIRLRKGEVKAVGGISLSINAGETVGLVGESGCGKTMTGMSIMRLLPSSGYIAGGSITLDGEDLVKLTEPQMRKVRGNDIGMIFQDPMTSLNPCLTIGTQIAESVVLHKGVSKADGLKRAMEVLDLVGMPKPSERIGDFPHQLSGGLRQRVMIAMALACEPKLLIADEPTTALDVTIQAQILELLDTLKNQLRMAMLLITHDMGVIAGRADRVTVMYAGKVVESAPTDKIFSATNHPYTEALLASIPKIDGTTKRLYSIPGIPPDLSNPPEGCRFAARCRLADDHCVTTSPELNSYDGHSYACFHPIGIETEHVKVETRTLEEAEAPYVPTGRPIMVLDHVSKEFTITKGAILQRKAGTLKAVSDLSLTIYEGETLGIVGESGCGKSTTGSMMVALEKPTSGTIEFNGENLFGLKESELRTRRSNLQLMFQDPYASLDPRMRVGSIIREPLEINKIGTRSERDAKVVSLLGEVGLSPKAVERYPHEFSGGQRQRIGLARALALNPKLIVADEPVSALDVSIRSQVLNLMKDLQSTHGLTYVVISHDLSVVRFLADRIGVMYLGKLVEIGNGYDIYENPAHPYTAALLSAVPVPEPELERTKNRRVIKGELPSAINPPSGCRFRTRCDRMQPICSDEEPPMSNFGGIHEAACHFPLVTPVTIGQAPLLV</sequence>
<dbReference type="InterPro" id="IPR003439">
    <property type="entry name" value="ABC_transporter-like_ATP-bd"/>
</dbReference>
<dbReference type="EMBL" id="JXYS01000099">
    <property type="protein sequence ID" value="KJF16108.1"/>
    <property type="molecule type" value="Genomic_DNA"/>
</dbReference>
<comment type="subcellular location">
    <subcellularLocation>
        <location evidence="1">Cell membrane</location>
        <topology evidence="1">Peripheral membrane protein</topology>
    </subcellularLocation>
</comment>
<dbReference type="PATRIC" id="fig|1280514.3.peg.4048"/>
<dbReference type="AlphaFoldDB" id="A0A0D8HDU9"/>
<keyword evidence="3" id="KW-0813">Transport</keyword>
<evidence type="ECO:0000256" key="5">
    <source>
        <dbReference type="ARBA" id="ARBA00022741"/>
    </source>
</evidence>
<dbReference type="Proteomes" id="UP000032360">
    <property type="component" value="Unassembled WGS sequence"/>
</dbReference>
<dbReference type="SUPFAM" id="SSF52540">
    <property type="entry name" value="P-loop containing nucleoside triphosphate hydrolases"/>
    <property type="match status" value="2"/>
</dbReference>
<dbReference type="InterPro" id="IPR017871">
    <property type="entry name" value="ABC_transporter-like_CS"/>
</dbReference>
<dbReference type="EC" id="3.6.3.-" evidence="9"/>
<dbReference type="GO" id="GO:0015833">
    <property type="term" value="P:peptide transport"/>
    <property type="evidence" value="ECO:0007669"/>
    <property type="project" value="InterPro"/>
</dbReference>
<keyword evidence="4" id="KW-1003">Cell membrane</keyword>
<dbReference type="GO" id="GO:0005886">
    <property type="term" value="C:plasma membrane"/>
    <property type="evidence" value="ECO:0007669"/>
    <property type="project" value="UniProtKB-SubCell"/>
</dbReference>
<keyword evidence="6 9" id="KW-0067">ATP-binding</keyword>
<dbReference type="PROSITE" id="PS50893">
    <property type="entry name" value="ABC_TRANSPORTER_2"/>
    <property type="match status" value="2"/>
</dbReference>
<dbReference type="FunFam" id="3.40.50.300:FF:000016">
    <property type="entry name" value="Oligopeptide ABC transporter ATP-binding component"/>
    <property type="match status" value="2"/>
</dbReference>